<evidence type="ECO:0000259" key="5">
    <source>
        <dbReference type="PROSITE" id="PS50977"/>
    </source>
</evidence>
<proteinExistence type="predicted"/>
<gene>
    <name evidence="6" type="ORF">GCM10009768_28600</name>
</gene>
<dbReference type="InterPro" id="IPR009057">
    <property type="entry name" value="Homeodomain-like_sf"/>
</dbReference>
<keyword evidence="1" id="KW-0805">Transcription regulation</keyword>
<evidence type="ECO:0000256" key="1">
    <source>
        <dbReference type="ARBA" id="ARBA00023015"/>
    </source>
</evidence>
<feature type="domain" description="HTH tetR-type" evidence="5">
    <location>
        <begin position="6"/>
        <end position="65"/>
    </location>
</feature>
<dbReference type="InterPro" id="IPR049445">
    <property type="entry name" value="TetR_SbtR-like_C"/>
</dbReference>
<keyword evidence="2 4" id="KW-0238">DNA-binding</keyword>
<dbReference type="RefSeq" id="WP_344033314.1">
    <property type="nucleotide sequence ID" value="NZ_BAAAOB010000005.1"/>
</dbReference>
<dbReference type="PROSITE" id="PS50977">
    <property type="entry name" value="HTH_TETR_2"/>
    <property type="match status" value="1"/>
</dbReference>
<dbReference type="PRINTS" id="PR00455">
    <property type="entry name" value="HTHTETR"/>
</dbReference>
<comment type="caution">
    <text evidence="6">The sequence shown here is derived from an EMBL/GenBank/DDBJ whole genome shotgun (WGS) entry which is preliminary data.</text>
</comment>
<dbReference type="InterPro" id="IPR050109">
    <property type="entry name" value="HTH-type_TetR-like_transc_reg"/>
</dbReference>
<evidence type="ECO:0000256" key="3">
    <source>
        <dbReference type="ARBA" id="ARBA00023163"/>
    </source>
</evidence>
<dbReference type="SUPFAM" id="SSF48498">
    <property type="entry name" value="Tetracyclin repressor-like, C-terminal domain"/>
    <property type="match status" value="1"/>
</dbReference>
<keyword evidence="3" id="KW-0804">Transcription</keyword>
<protein>
    <submittedName>
        <fullName evidence="6">TetR/AcrR family transcriptional regulator</fullName>
    </submittedName>
</protein>
<organism evidence="6 7">
    <name type="scientific">Leucobacter iarius</name>
    <dbReference type="NCBI Taxonomy" id="333963"/>
    <lineage>
        <taxon>Bacteria</taxon>
        <taxon>Bacillati</taxon>
        <taxon>Actinomycetota</taxon>
        <taxon>Actinomycetes</taxon>
        <taxon>Micrococcales</taxon>
        <taxon>Microbacteriaceae</taxon>
        <taxon>Leucobacter</taxon>
    </lineage>
</organism>
<accession>A0ABN2LS39</accession>
<sequence>MRADAEANRRDLLDAAWRLFAEHGAGISLRTVATEAGVGIGTLYRNFPAREDLVRGVIGEVERRVGALSDACLGAWGDDPAAAWTAFVRDIAALEFGALAFQLAPYAERAGLVVDAMAMRDRILAGLVDVLDRAVRAGLLREGVEPPRFFAGLAMISRPLPVHADELLPGQREWIVEVYLRGLAP</sequence>
<dbReference type="Pfam" id="PF00440">
    <property type="entry name" value="TetR_N"/>
    <property type="match status" value="1"/>
</dbReference>
<dbReference type="Pfam" id="PF21597">
    <property type="entry name" value="TetR_C_43"/>
    <property type="match status" value="1"/>
</dbReference>
<name>A0ABN2LS39_9MICO</name>
<dbReference type="Proteomes" id="UP001500851">
    <property type="component" value="Unassembled WGS sequence"/>
</dbReference>
<reference evidence="6 7" key="1">
    <citation type="journal article" date="2019" name="Int. J. Syst. Evol. Microbiol.">
        <title>The Global Catalogue of Microorganisms (GCM) 10K type strain sequencing project: providing services to taxonomists for standard genome sequencing and annotation.</title>
        <authorList>
            <consortium name="The Broad Institute Genomics Platform"/>
            <consortium name="The Broad Institute Genome Sequencing Center for Infectious Disease"/>
            <person name="Wu L."/>
            <person name="Ma J."/>
        </authorList>
    </citation>
    <scope>NUCLEOTIDE SEQUENCE [LARGE SCALE GENOMIC DNA]</scope>
    <source>
        <strain evidence="6 7">JCM 14736</strain>
    </source>
</reference>
<dbReference type="PANTHER" id="PTHR30055">
    <property type="entry name" value="HTH-TYPE TRANSCRIPTIONAL REGULATOR RUTR"/>
    <property type="match status" value="1"/>
</dbReference>
<dbReference type="PANTHER" id="PTHR30055:SF234">
    <property type="entry name" value="HTH-TYPE TRANSCRIPTIONAL REGULATOR BETI"/>
    <property type="match status" value="1"/>
</dbReference>
<feature type="DNA-binding region" description="H-T-H motif" evidence="4">
    <location>
        <begin position="28"/>
        <end position="47"/>
    </location>
</feature>
<evidence type="ECO:0000313" key="6">
    <source>
        <dbReference type="EMBL" id="GAA1797935.1"/>
    </source>
</evidence>
<dbReference type="InterPro" id="IPR036271">
    <property type="entry name" value="Tet_transcr_reg_TetR-rel_C_sf"/>
</dbReference>
<dbReference type="Gene3D" id="1.10.357.10">
    <property type="entry name" value="Tetracycline Repressor, domain 2"/>
    <property type="match status" value="1"/>
</dbReference>
<dbReference type="InterPro" id="IPR001647">
    <property type="entry name" value="HTH_TetR"/>
</dbReference>
<keyword evidence="7" id="KW-1185">Reference proteome</keyword>
<evidence type="ECO:0000313" key="7">
    <source>
        <dbReference type="Proteomes" id="UP001500851"/>
    </source>
</evidence>
<dbReference type="SUPFAM" id="SSF46689">
    <property type="entry name" value="Homeodomain-like"/>
    <property type="match status" value="1"/>
</dbReference>
<dbReference type="EMBL" id="BAAAOB010000005">
    <property type="protein sequence ID" value="GAA1797935.1"/>
    <property type="molecule type" value="Genomic_DNA"/>
</dbReference>
<evidence type="ECO:0000256" key="4">
    <source>
        <dbReference type="PROSITE-ProRule" id="PRU00335"/>
    </source>
</evidence>
<evidence type="ECO:0000256" key="2">
    <source>
        <dbReference type="ARBA" id="ARBA00023125"/>
    </source>
</evidence>